<feature type="transmembrane region" description="Helical" evidence="1">
    <location>
        <begin position="37"/>
        <end position="57"/>
    </location>
</feature>
<organism evidence="2 3">
    <name type="scientific">Bacillus mesophilus</name>
    <dbReference type="NCBI Taxonomy" id="1808955"/>
    <lineage>
        <taxon>Bacteria</taxon>
        <taxon>Bacillati</taxon>
        <taxon>Bacillota</taxon>
        <taxon>Bacilli</taxon>
        <taxon>Bacillales</taxon>
        <taxon>Bacillaceae</taxon>
        <taxon>Bacillus</taxon>
    </lineage>
</organism>
<sequence length="105" mass="11469">MGEIFRRVYFLKVLVGLSILFGISSLISNIFDFNFVNVAFVVGGVVCFASIGGQVFPHMAEANISTKALGNYVPKTKFRENITKLNPYLVASGAFLLSTIVIPFT</sequence>
<protein>
    <submittedName>
        <fullName evidence="2">Uncharacterized protein</fullName>
    </submittedName>
</protein>
<keyword evidence="1" id="KW-0812">Transmembrane</keyword>
<accession>A0A6M0QBX6</accession>
<evidence type="ECO:0000313" key="2">
    <source>
        <dbReference type="EMBL" id="NEY73853.1"/>
    </source>
</evidence>
<dbReference type="AlphaFoldDB" id="A0A6M0QBX6"/>
<comment type="caution">
    <text evidence="2">The sequence shown here is derived from an EMBL/GenBank/DDBJ whole genome shotgun (WGS) entry which is preliminary data.</text>
</comment>
<keyword evidence="1" id="KW-0472">Membrane</keyword>
<dbReference type="Proteomes" id="UP000481043">
    <property type="component" value="Unassembled WGS sequence"/>
</dbReference>
<dbReference type="RefSeq" id="WP_204559202.1">
    <property type="nucleotide sequence ID" value="NZ_JAFBEW010000009.1"/>
</dbReference>
<keyword evidence="1" id="KW-1133">Transmembrane helix</keyword>
<feature type="transmembrane region" description="Helical" evidence="1">
    <location>
        <begin position="85"/>
        <end position="104"/>
    </location>
</feature>
<evidence type="ECO:0000313" key="3">
    <source>
        <dbReference type="Proteomes" id="UP000481043"/>
    </source>
</evidence>
<name>A0A6M0QBX6_9BACI</name>
<reference evidence="2 3" key="1">
    <citation type="submission" date="2020-02" db="EMBL/GenBank/DDBJ databases">
        <title>Bacillus aquiflavi sp. nov., isolated from yellow water of strong flavor Chinese baijiu in Yibin region of China.</title>
        <authorList>
            <person name="Xie J."/>
        </authorList>
    </citation>
    <scope>NUCLEOTIDE SEQUENCE [LARGE SCALE GENOMIC DNA]</scope>
    <source>
        <strain evidence="2 3">SA4</strain>
    </source>
</reference>
<evidence type="ECO:0000256" key="1">
    <source>
        <dbReference type="SAM" id="Phobius"/>
    </source>
</evidence>
<dbReference type="EMBL" id="JAAIWM010000010">
    <property type="protein sequence ID" value="NEY73853.1"/>
    <property type="molecule type" value="Genomic_DNA"/>
</dbReference>
<gene>
    <name evidence="2" type="ORF">G4D63_19265</name>
</gene>
<proteinExistence type="predicted"/>
<feature type="transmembrane region" description="Helical" evidence="1">
    <location>
        <begin position="9"/>
        <end position="31"/>
    </location>
</feature>
<keyword evidence="3" id="KW-1185">Reference proteome</keyword>